<organism evidence="1 2">
    <name type="scientific">Streptomyces mirabilis</name>
    <dbReference type="NCBI Taxonomy" id="68239"/>
    <lineage>
        <taxon>Bacteria</taxon>
        <taxon>Bacillati</taxon>
        <taxon>Actinomycetota</taxon>
        <taxon>Actinomycetes</taxon>
        <taxon>Kitasatosporales</taxon>
        <taxon>Streptomycetaceae</taxon>
        <taxon>Streptomyces</taxon>
    </lineage>
</organism>
<protein>
    <recommendedName>
        <fullName evidence="3">DUF222 domain-containing protein</fullName>
    </recommendedName>
</protein>
<proteinExistence type="predicted"/>
<gene>
    <name evidence="1" type="ORF">PU648_52550</name>
</gene>
<name>A0ABU3V3M6_9ACTN</name>
<reference evidence="1 2" key="1">
    <citation type="submission" date="2023-02" db="EMBL/GenBank/DDBJ databases">
        <authorList>
            <person name="Maleckis M."/>
        </authorList>
    </citation>
    <scope>NUCLEOTIDE SEQUENCE [LARGE SCALE GENOMIC DNA]</scope>
    <source>
        <strain evidence="1 2">P8-A2</strain>
    </source>
</reference>
<evidence type="ECO:0000313" key="2">
    <source>
        <dbReference type="Proteomes" id="UP001257627"/>
    </source>
</evidence>
<dbReference type="Proteomes" id="UP001257627">
    <property type="component" value="Unassembled WGS sequence"/>
</dbReference>
<evidence type="ECO:0000313" key="1">
    <source>
        <dbReference type="EMBL" id="MDU9000784.1"/>
    </source>
</evidence>
<dbReference type="RefSeq" id="WP_143613961.1">
    <property type="nucleotide sequence ID" value="NZ_JAPEPS010000002.1"/>
</dbReference>
<accession>A0ABU3V3M6</accession>
<sequence>MDRFVESGQAFTLVPARARRIDERIARLLGEAPKELAELDKNTEPAPMTPHEASLTAVTATLGGSLSVDEIGSLLRGMNPSAVAHPFASLVETTQQDVPESADQVMTDDGTFTFLPDGDVRDHLHRHLADTASAEDLRVCWRTAEQVREWALDLCDRVEAELDEEQSGEAVTLWLTARGLPSGISVLETLRERRWPPSSAALSTLLLLFQRQQFQTADRLAPGCQWPVLEMAEVMAPPVRDLILTTLQHTTPAQES</sequence>
<dbReference type="EMBL" id="JARAKF010000002">
    <property type="protein sequence ID" value="MDU9000784.1"/>
    <property type="molecule type" value="Genomic_DNA"/>
</dbReference>
<comment type="caution">
    <text evidence="1">The sequence shown here is derived from an EMBL/GenBank/DDBJ whole genome shotgun (WGS) entry which is preliminary data.</text>
</comment>
<evidence type="ECO:0008006" key="3">
    <source>
        <dbReference type="Google" id="ProtNLM"/>
    </source>
</evidence>
<keyword evidence="2" id="KW-1185">Reference proteome</keyword>